<dbReference type="PANTHER" id="PTHR34937">
    <property type="entry name" value="OS08G0559800 PROTEIN"/>
    <property type="match status" value="1"/>
</dbReference>
<dbReference type="Proteomes" id="UP001454036">
    <property type="component" value="Unassembled WGS sequence"/>
</dbReference>
<name>A0AAV3QE36_LITER</name>
<reference evidence="2 3" key="1">
    <citation type="submission" date="2024-01" db="EMBL/GenBank/DDBJ databases">
        <title>The complete chloroplast genome sequence of Lithospermum erythrorhizon: insights into the phylogenetic relationship among Boraginaceae species and the maternal lineages of purple gromwells.</title>
        <authorList>
            <person name="Okada T."/>
            <person name="Watanabe K."/>
        </authorList>
    </citation>
    <scope>NUCLEOTIDE SEQUENCE [LARGE SCALE GENOMIC DNA]</scope>
</reference>
<accession>A0AAV3QE36</accession>
<gene>
    <name evidence="2" type="ORF">LIER_44139</name>
</gene>
<organism evidence="2 3">
    <name type="scientific">Lithospermum erythrorhizon</name>
    <name type="common">Purple gromwell</name>
    <name type="synonym">Lithospermum officinale var. erythrorhizon</name>
    <dbReference type="NCBI Taxonomy" id="34254"/>
    <lineage>
        <taxon>Eukaryota</taxon>
        <taxon>Viridiplantae</taxon>
        <taxon>Streptophyta</taxon>
        <taxon>Embryophyta</taxon>
        <taxon>Tracheophyta</taxon>
        <taxon>Spermatophyta</taxon>
        <taxon>Magnoliopsida</taxon>
        <taxon>eudicotyledons</taxon>
        <taxon>Gunneridae</taxon>
        <taxon>Pentapetalae</taxon>
        <taxon>asterids</taxon>
        <taxon>lamiids</taxon>
        <taxon>Boraginales</taxon>
        <taxon>Boraginaceae</taxon>
        <taxon>Boraginoideae</taxon>
        <taxon>Lithospermeae</taxon>
        <taxon>Lithospermum</taxon>
    </lineage>
</organism>
<dbReference type="PANTHER" id="PTHR34937:SF1">
    <property type="entry name" value="PARAMYOSIN"/>
    <property type="match status" value="1"/>
</dbReference>
<dbReference type="AlphaFoldDB" id="A0AAV3QE36"/>
<evidence type="ECO:0000256" key="1">
    <source>
        <dbReference type="SAM" id="MobiDB-lite"/>
    </source>
</evidence>
<keyword evidence="3" id="KW-1185">Reference proteome</keyword>
<evidence type="ECO:0000313" key="3">
    <source>
        <dbReference type="Proteomes" id="UP001454036"/>
    </source>
</evidence>
<feature type="region of interest" description="Disordered" evidence="1">
    <location>
        <begin position="27"/>
        <end position="47"/>
    </location>
</feature>
<sequence length="114" mass="13272">MAVDPSAKTNELYKVAENGLKEVGVDYPFSNHTGKRKPQDSSGAMETEDHDVYELAGALENIIKQSQVEIIDLKQVILQTLLLRRRSSAVNRHFLLHYLDLRRHWKRVRKSRRF</sequence>
<protein>
    <submittedName>
        <fullName evidence="2">Uncharacterized protein</fullName>
    </submittedName>
</protein>
<proteinExistence type="predicted"/>
<evidence type="ECO:0000313" key="2">
    <source>
        <dbReference type="EMBL" id="GAA0161428.1"/>
    </source>
</evidence>
<dbReference type="InterPro" id="IPR040300">
    <property type="entry name" value="At3g49055-like"/>
</dbReference>
<comment type="caution">
    <text evidence="2">The sequence shown here is derived from an EMBL/GenBank/DDBJ whole genome shotgun (WGS) entry which is preliminary data.</text>
</comment>
<dbReference type="EMBL" id="BAABME010051539">
    <property type="protein sequence ID" value="GAA0161428.1"/>
    <property type="molecule type" value="Genomic_DNA"/>
</dbReference>